<dbReference type="PROSITE" id="PS00636">
    <property type="entry name" value="DNAJ_1"/>
    <property type="match status" value="1"/>
</dbReference>
<dbReference type="SUPFAM" id="SSF46565">
    <property type="entry name" value="Chaperone J-domain"/>
    <property type="match status" value="1"/>
</dbReference>
<feature type="compositionally biased region" description="Basic and acidic residues" evidence="1">
    <location>
        <begin position="66"/>
        <end position="97"/>
    </location>
</feature>
<feature type="region of interest" description="Disordered" evidence="1">
    <location>
        <begin position="652"/>
        <end position="683"/>
    </location>
</feature>
<dbReference type="Pfam" id="PF14901">
    <property type="entry name" value="Jiv90"/>
    <property type="match status" value="1"/>
</dbReference>
<evidence type="ECO:0000313" key="5">
    <source>
        <dbReference type="Proteomes" id="UP001642360"/>
    </source>
</evidence>
<evidence type="ECO:0000256" key="1">
    <source>
        <dbReference type="SAM" id="MobiDB-lite"/>
    </source>
</evidence>
<feature type="compositionally biased region" description="Basic residues" evidence="1">
    <location>
        <begin position="735"/>
        <end position="745"/>
    </location>
</feature>
<gene>
    <name evidence="4" type="ORF">ILEXP_LOCUS13518</name>
</gene>
<dbReference type="Gene3D" id="1.10.287.110">
    <property type="entry name" value="DnaJ domain"/>
    <property type="match status" value="1"/>
</dbReference>
<dbReference type="SMART" id="SM00271">
    <property type="entry name" value="DnaJ"/>
    <property type="match status" value="1"/>
</dbReference>
<dbReference type="InterPro" id="IPR001623">
    <property type="entry name" value="DnaJ_domain"/>
</dbReference>
<keyword evidence="2" id="KW-0812">Transmembrane</keyword>
<dbReference type="PROSITE" id="PS50076">
    <property type="entry name" value="DNAJ_2"/>
    <property type="match status" value="1"/>
</dbReference>
<feature type="region of interest" description="Disordered" evidence="1">
    <location>
        <begin position="703"/>
        <end position="745"/>
    </location>
</feature>
<proteinExistence type="predicted"/>
<comment type="caution">
    <text evidence="4">The sequence shown here is derived from an EMBL/GenBank/DDBJ whole genome shotgun (WGS) entry which is preliminary data.</text>
</comment>
<dbReference type="PANTHER" id="PTHR45270">
    <property type="entry name" value="OS03G0832900 PROTEIN"/>
    <property type="match status" value="1"/>
</dbReference>
<dbReference type="EMBL" id="CAUOFW020001502">
    <property type="protein sequence ID" value="CAK9145700.1"/>
    <property type="molecule type" value="Genomic_DNA"/>
</dbReference>
<evidence type="ECO:0000256" key="2">
    <source>
        <dbReference type="SAM" id="Phobius"/>
    </source>
</evidence>
<feature type="transmembrane region" description="Helical" evidence="2">
    <location>
        <begin position="305"/>
        <end position="325"/>
    </location>
</feature>
<dbReference type="Pfam" id="PF00226">
    <property type="entry name" value="DnaJ"/>
    <property type="match status" value="1"/>
</dbReference>
<reference evidence="4 5" key="1">
    <citation type="submission" date="2024-02" db="EMBL/GenBank/DDBJ databases">
        <authorList>
            <person name="Vignale AGUSTIN F."/>
            <person name="Sosa J E."/>
            <person name="Modenutti C."/>
        </authorList>
    </citation>
    <scope>NUCLEOTIDE SEQUENCE [LARGE SCALE GENOMIC DNA]</scope>
</reference>
<protein>
    <recommendedName>
        <fullName evidence="3">J domain-containing protein</fullName>
    </recommendedName>
</protein>
<feature type="transmembrane region" description="Helical" evidence="2">
    <location>
        <begin position="247"/>
        <end position="267"/>
    </location>
</feature>
<dbReference type="InterPro" id="IPR036869">
    <property type="entry name" value="J_dom_sf"/>
</dbReference>
<feature type="transmembrane region" description="Helical" evidence="2">
    <location>
        <begin position="274"/>
        <end position="299"/>
    </location>
</feature>
<dbReference type="PANTHER" id="PTHR45270:SF4">
    <property type="entry name" value="CHAPERONE DNAJ-DOMAIN SUPERFAMILY PROTEIN"/>
    <property type="match status" value="1"/>
</dbReference>
<dbReference type="AlphaFoldDB" id="A0ABC8RL60"/>
<keyword evidence="5" id="KW-1185">Reference proteome</keyword>
<feature type="transmembrane region" description="Helical" evidence="2">
    <location>
        <begin position="332"/>
        <end position="349"/>
    </location>
</feature>
<dbReference type="Proteomes" id="UP001642360">
    <property type="component" value="Unassembled WGS sequence"/>
</dbReference>
<keyword evidence="2" id="KW-0472">Membrane</keyword>
<keyword evidence="2" id="KW-1133">Transmembrane helix</keyword>
<feature type="compositionally biased region" description="Polar residues" evidence="1">
    <location>
        <begin position="1"/>
        <end position="10"/>
    </location>
</feature>
<feature type="compositionally biased region" description="Polar residues" evidence="1">
    <location>
        <begin position="652"/>
        <end position="669"/>
    </location>
</feature>
<feature type="domain" description="J" evidence="3">
    <location>
        <begin position="446"/>
        <end position="513"/>
    </location>
</feature>
<accession>A0ABC8RL60</accession>
<sequence length="745" mass="82763">MARKGNQQRNGSDHHSSSRKKRVSDQGSALPNTHERGKVNEAKIGSGEELASGDQRRIPLTESVDNTDHVGNDRKSKPKSEKFLRREKQGMDARQDIKQPLTGGSNSGDFIERISSVEVSDSGDDIGASPNGNYDPKDPESNFSRLPNRSHTDDMVGNVEFSGTVVVKRLKDLAFSICKASTDWLERQKPLLVALRMNILNSRDYVRTKIEHAYPIFLKWIMPFGNILLLLSIVWLDCTLRGIDSFLRLGTTSFFSVIWCSIFSLIAMIGMFKFLMVLGIAAVMALVLGFTIAFVFIAMSGVVFLWLYGSFWTTALVIVSGGLAFTWSHERLALFIATLYSVYCAWMYVGWLGLLLGLNLSFISSDAVIFFLRNNVNEHRGPRPPEQTAGIGGQPGFFPGEPMHGSSSEVGSGLPADRSPGVPSTSGSESEITSEDEVIRLLKSTDHYSALGLSRFETVDVSILKREYRKKAMLVHPDKNMGNEKAAEAFKQLQNAYEVLLDSFKRKAYDDELRREELLNYFRTFQNASQKNRGQGFFASRFAHTEADGEDPHGESRRIACRKCGNFHLWFQTKKIKSRARWCQDCKDFHPAKDGDGWVEQSSQPFFFGILQKVDAPSAYICADSKIYNATEWYTCQGMRCPVNTHKPSFHVNTSVTSKHNNGKGTSSGQRGGMPASNMEETMTEEEFFEWLQNAVQAGVFDNYAGSSSESPSSQAVNNSKSGSGGGGSSSTSGSKKKKKGKKPW</sequence>
<dbReference type="InterPro" id="IPR032843">
    <property type="entry name" value="Jiv"/>
</dbReference>
<evidence type="ECO:0000313" key="4">
    <source>
        <dbReference type="EMBL" id="CAK9145700.1"/>
    </source>
</evidence>
<feature type="region of interest" description="Disordered" evidence="1">
    <location>
        <begin position="402"/>
        <end position="433"/>
    </location>
</feature>
<dbReference type="InterPro" id="IPR018253">
    <property type="entry name" value="DnaJ_domain_CS"/>
</dbReference>
<feature type="transmembrane region" description="Helical" evidence="2">
    <location>
        <begin position="216"/>
        <end position="235"/>
    </location>
</feature>
<dbReference type="PRINTS" id="PR00625">
    <property type="entry name" value="JDOMAIN"/>
</dbReference>
<evidence type="ECO:0000259" key="3">
    <source>
        <dbReference type="PROSITE" id="PS50076"/>
    </source>
</evidence>
<feature type="region of interest" description="Disordered" evidence="1">
    <location>
        <begin position="1"/>
        <end position="151"/>
    </location>
</feature>
<name>A0ABC8RL60_9AQUA</name>
<organism evidence="4 5">
    <name type="scientific">Ilex paraguariensis</name>
    <name type="common">yerba mate</name>
    <dbReference type="NCBI Taxonomy" id="185542"/>
    <lineage>
        <taxon>Eukaryota</taxon>
        <taxon>Viridiplantae</taxon>
        <taxon>Streptophyta</taxon>
        <taxon>Embryophyta</taxon>
        <taxon>Tracheophyta</taxon>
        <taxon>Spermatophyta</taxon>
        <taxon>Magnoliopsida</taxon>
        <taxon>eudicotyledons</taxon>
        <taxon>Gunneridae</taxon>
        <taxon>Pentapetalae</taxon>
        <taxon>asterids</taxon>
        <taxon>campanulids</taxon>
        <taxon>Aquifoliales</taxon>
        <taxon>Aquifoliaceae</taxon>
        <taxon>Ilex</taxon>
    </lineage>
</organism>
<dbReference type="CDD" id="cd06257">
    <property type="entry name" value="DnaJ"/>
    <property type="match status" value="1"/>
</dbReference>